<dbReference type="SUPFAM" id="SSF53335">
    <property type="entry name" value="S-adenosyl-L-methionine-dependent methyltransferases"/>
    <property type="match status" value="1"/>
</dbReference>
<evidence type="ECO:0000259" key="6">
    <source>
        <dbReference type="Pfam" id="PF05175"/>
    </source>
</evidence>
<dbReference type="NCBIfam" id="TIGR00536">
    <property type="entry name" value="hemK_fam"/>
    <property type="match status" value="1"/>
</dbReference>
<dbReference type="EC" id="2.1.1.297" evidence="5"/>
<organism evidence="8 9">
    <name type="scientific">Oceanobacillus kapialis</name>
    <dbReference type="NCBI Taxonomy" id="481353"/>
    <lineage>
        <taxon>Bacteria</taxon>
        <taxon>Bacillati</taxon>
        <taxon>Bacillota</taxon>
        <taxon>Bacilli</taxon>
        <taxon>Bacillales</taxon>
        <taxon>Bacillaceae</taxon>
        <taxon>Oceanobacillus</taxon>
    </lineage>
</organism>
<evidence type="ECO:0000256" key="5">
    <source>
        <dbReference type="HAMAP-Rule" id="MF_02126"/>
    </source>
</evidence>
<proteinExistence type="inferred from homology"/>
<gene>
    <name evidence="5 8" type="primary">prmC</name>
    <name evidence="8" type="ORF">ACFSUN_11160</name>
</gene>
<evidence type="ECO:0000313" key="9">
    <source>
        <dbReference type="Proteomes" id="UP001597451"/>
    </source>
</evidence>
<dbReference type="PANTHER" id="PTHR18895:SF74">
    <property type="entry name" value="MTRF1L RELEASE FACTOR GLUTAMINE METHYLTRANSFERASE"/>
    <property type="match status" value="1"/>
</dbReference>
<comment type="similarity">
    <text evidence="5">Belongs to the protein N5-glutamine methyltransferase family. PrmC subfamily.</text>
</comment>
<dbReference type="EMBL" id="JBHUMX010000035">
    <property type="protein sequence ID" value="MFD2629336.1"/>
    <property type="molecule type" value="Genomic_DNA"/>
</dbReference>
<dbReference type="InterPro" id="IPR002052">
    <property type="entry name" value="DNA_methylase_N6_adenine_CS"/>
</dbReference>
<dbReference type="InterPro" id="IPR019874">
    <property type="entry name" value="RF_methyltr_PrmC"/>
</dbReference>
<comment type="function">
    <text evidence="5">Methylates the class 1 translation termination release factors RF1/PrfA and RF2/PrfB on the glutamine residue of the universally conserved GGQ motif.</text>
</comment>
<dbReference type="InterPro" id="IPR029063">
    <property type="entry name" value="SAM-dependent_MTases_sf"/>
</dbReference>
<keyword evidence="9" id="KW-1185">Reference proteome</keyword>
<dbReference type="Proteomes" id="UP001597451">
    <property type="component" value="Unassembled WGS sequence"/>
</dbReference>
<evidence type="ECO:0000256" key="3">
    <source>
        <dbReference type="ARBA" id="ARBA00022691"/>
    </source>
</evidence>
<feature type="binding site" evidence="5">
    <location>
        <position position="145"/>
    </location>
    <ligand>
        <name>S-adenosyl-L-methionine</name>
        <dbReference type="ChEBI" id="CHEBI:59789"/>
    </ligand>
</feature>
<dbReference type="Pfam" id="PF05175">
    <property type="entry name" value="MTS"/>
    <property type="match status" value="1"/>
</dbReference>
<dbReference type="CDD" id="cd02440">
    <property type="entry name" value="AdoMet_MTases"/>
    <property type="match status" value="1"/>
</dbReference>
<dbReference type="Pfam" id="PF17827">
    <property type="entry name" value="PrmC_N"/>
    <property type="match status" value="1"/>
</dbReference>
<dbReference type="InterPro" id="IPR004556">
    <property type="entry name" value="HemK-like"/>
</dbReference>
<keyword evidence="3 5" id="KW-0949">S-adenosyl-L-methionine</keyword>
<keyword evidence="1 5" id="KW-0489">Methyltransferase</keyword>
<feature type="binding site" evidence="5">
    <location>
        <position position="189"/>
    </location>
    <ligand>
        <name>S-adenosyl-L-methionine</name>
        <dbReference type="ChEBI" id="CHEBI:59789"/>
    </ligand>
</feature>
<sequence length="284" mass="31227">MDSLKQYEVLQWASLFLEEHQREAGVAQILLQHHLGKGRAQFYADMQEKVPETLVERFERDIKEHARTGVPVQHLIGEEIFFDRSFKVTRDVLIPRPETEELVQHVIKNAPKEAPITIVDVGTGSGIIGITLALELPHATVYATDISPEALAIAKRNATELGAAVNFLQGNFLQPLQDADVKVDVLVSNPPYIARKEAASLSDTVKNFDPELALFADEEGLAAYKVITKQATAILRSGGSIAYEIGHEQAGEVTTIIKKEFPSSHVSTVKDINGKDRIITAALS</sequence>
<dbReference type="InterPro" id="IPR007848">
    <property type="entry name" value="Small_mtfrase_dom"/>
</dbReference>
<feature type="binding site" evidence="5">
    <location>
        <begin position="189"/>
        <end position="192"/>
    </location>
    <ligand>
        <name>substrate</name>
    </ligand>
</feature>
<dbReference type="RefSeq" id="WP_379562118.1">
    <property type="nucleotide sequence ID" value="NZ_JBHUMX010000035.1"/>
</dbReference>
<feature type="binding site" evidence="5">
    <location>
        <position position="172"/>
    </location>
    <ligand>
        <name>S-adenosyl-L-methionine</name>
        <dbReference type="ChEBI" id="CHEBI:59789"/>
    </ligand>
</feature>
<evidence type="ECO:0000259" key="7">
    <source>
        <dbReference type="Pfam" id="PF17827"/>
    </source>
</evidence>
<dbReference type="InterPro" id="IPR050320">
    <property type="entry name" value="N5-glutamine_MTase"/>
</dbReference>
<dbReference type="PROSITE" id="PS00092">
    <property type="entry name" value="N6_MTASE"/>
    <property type="match status" value="1"/>
</dbReference>
<reference evidence="9" key="1">
    <citation type="journal article" date="2019" name="Int. J. Syst. Evol. Microbiol.">
        <title>The Global Catalogue of Microorganisms (GCM) 10K type strain sequencing project: providing services to taxonomists for standard genome sequencing and annotation.</title>
        <authorList>
            <consortium name="The Broad Institute Genomics Platform"/>
            <consortium name="The Broad Institute Genome Sequencing Center for Infectious Disease"/>
            <person name="Wu L."/>
            <person name="Ma J."/>
        </authorList>
    </citation>
    <scope>NUCLEOTIDE SEQUENCE [LARGE SCALE GENOMIC DNA]</scope>
    <source>
        <strain evidence="9">TISTR 1858</strain>
    </source>
</reference>
<evidence type="ECO:0000256" key="2">
    <source>
        <dbReference type="ARBA" id="ARBA00022679"/>
    </source>
</evidence>
<dbReference type="PANTHER" id="PTHR18895">
    <property type="entry name" value="HEMK METHYLTRANSFERASE"/>
    <property type="match status" value="1"/>
</dbReference>
<evidence type="ECO:0000313" key="8">
    <source>
        <dbReference type="EMBL" id="MFD2629336.1"/>
    </source>
</evidence>
<feature type="binding site" evidence="5">
    <location>
        <begin position="122"/>
        <end position="126"/>
    </location>
    <ligand>
        <name>S-adenosyl-L-methionine</name>
        <dbReference type="ChEBI" id="CHEBI:59789"/>
    </ligand>
</feature>
<protein>
    <recommendedName>
        <fullName evidence="5">Release factor glutamine methyltransferase</fullName>
        <shortName evidence="5">RF MTase</shortName>
        <ecNumber evidence="5">2.1.1.297</ecNumber>
    </recommendedName>
    <alternativeName>
        <fullName evidence="5">N5-glutamine methyltransferase PrmC</fullName>
    </alternativeName>
    <alternativeName>
        <fullName evidence="5">Protein-(glutamine-N5) MTase PrmC</fullName>
    </alternativeName>
    <alternativeName>
        <fullName evidence="5">Protein-glutamine N-methyltransferase PrmC</fullName>
    </alternativeName>
</protein>
<evidence type="ECO:0000256" key="1">
    <source>
        <dbReference type="ARBA" id="ARBA00022603"/>
    </source>
</evidence>
<dbReference type="GO" id="GO:0102559">
    <property type="term" value="F:peptide chain release factor N(5)-glutamine methyltransferase activity"/>
    <property type="evidence" value="ECO:0007669"/>
    <property type="project" value="UniProtKB-EC"/>
</dbReference>
<name>A0ABW5Q1G9_9BACI</name>
<dbReference type="Gene3D" id="1.10.8.10">
    <property type="entry name" value="DNA helicase RuvA subunit, C-terminal domain"/>
    <property type="match status" value="1"/>
</dbReference>
<dbReference type="Gene3D" id="3.40.50.150">
    <property type="entry name" value="Vaccinia Virus protein VP39"/>
    <property type="match status" value="1"/>
</dbReference>
<dbReference type="GO" id="GO:0032259">
    <property type="term" value="P:methylation"/>
    <property type="evidence" value="ECO:0007669"/>
    <property type="project" value="UniProtKB-KW"/>
</dbReference>
<feature type="domain" description="Release factor glutamine methyltransferase N-terminal" evidence="7">
    <location>
        <begin position="8"/>
        <end position="77"/>
    </location>
</feature>
<dbReference type="InterPro" id="IPR040758">
    <property type="entry name" value="PrmC_N"/>
</dbReference>
<dbReference type="HAMAP" id="MF_02126">
    <property type="entry name" value="RF_methyltr_PrmC"/>
    <property type="match status" value="1"/>
</dbReference>
<dbReference type="NCBIfam" id="TIGR03534">
    <property type="entry name" value="RF_mod_PrmC"/>
    <property type="match status" value="1"/>
</dbReference>
<keyword evidence="2 5" id="KW-0808">Transferase</keyword>
<accession>A0ABW5Q1G9</accession>
<comment type="caution">
    <text evidence="8">The sequence shown here is derived from an EMBL/GenBank/DDBJ whole genome shotgun (WGS) entry which is preliminary data.</text>
</comment>
<evidence type="ECO:0000256" key="4">
    <source>
        <dbReference type="ARBA" id="ARBA00048391"/>
    </source>
</evidence>
<feature type="domain" description="Methyltransferase small" evidence="6">
    <location>
        <begin position="109"/>
        <end position="197"/>
    </location>
</feature>
<comment type="catalytic activity">
    <reaction evidence="4 5">
        <text>L-glutaminyl-[peptide chain release factor] + S-adenosyl-L-methionine = N(5)-methyl-L-glutaminyl-[peptide chain release factor] + S-adenosyl-L-homocysteine + H(+)</text>
        <dbReference type="Rhea" id="RHEA:42896"/>
        <dbReference type="Rhea" id="RHEA-COMP:10271"/>
        <dbReference type="Rhea" id="RHEA-COMP:10272"/>
        <dbReference type="ChEBI" id="CHEBI:15378"/>
        <dbReference type="ChEBI" id="CHEBI:30011"/>
        <dbReference type="ChEBI" id="CHEBI:57856"/>
        <dbReference type="ChEBI" id="CHEBI:59789"/>
        <dbReference type="ChEBI" id="CHEBI:61891"/>
        <dbReference type="EC" id="2.1.1.297"/>
    </reaction>
</comment>